<protein>
    <submittedName>
        <fullName evidence="4">Uncharacterized protein LOC111009586</fullName>
    </submittedName>
</protein>
<sequence length="561" mass="61927">MAGGNNTTKPSQKPSSSSAAPSNRKSRWESTSNNNPPSDPKSDSRTSKPHKPSPKTAISPGSTHPMHPTDKGVNPTPASAPIPSPPFPDPSALGPLPPPSYGFHMLERRTIVLADGSVRSYFALPLDYQDFTPPARPMDLAGRFLPMGSGGPGREYGGFDHRFPPGGPMSPDEFRGNREEQFARARPQDHWNSRGADERGGAAEFSMKRKFNDDNEKDRKDDKDELSRRQQQFLHNGNANGFFSGPGERRGDFLVGTSDPYSRTEDMRFSKYMRVGGGYENEGLRLGSGDNVAPKYLEVDQNALKKAFVHFVKTINENANQRKNYLGNGKHGRLQCLACARSSREFPDMHGLVMHTYNSDSADSQVDHLGLHKALCVLMGWNYSKSPDNSRGYQFLSADEAAANQDDLIMWPPLVIIHNTITGKGKDGRMEGLGNKAMDSKIRDLGFGGGKSKSLYGRDGHLGTTLIKFSGDQSGLNEAKRLAEFFEKGGHGRMAWAHVRPAVFSMDDDKNPNLVKTDEKTGEKKRIFYGYLATAADMDKVDFDTRKKVAIESCRDFKSSR</sequence>
<feature type="region of interest" description="Disordered" evidence="1">
    <location>
        <begin position="1"/>
        <end position="101"/>
    </location>
</feature>
<dbReference type="Pfam" id="PF03468">
    <property type="entry name" value="XS"/>
    <property type="match status" value="1"/>
</dbReference>
<dbReference type="RefSeq" id="XP_022138404.1">
    <property type="nucleotide sequence ID" value="XM_022282712.1"/>
</dbReference>
<feature type="region of interest" description="Disordered" evidence="1">
    <location>
        <begin position="182"/>
        <end position="251"/>
    </location>
</feature>
<dbReference type="GeneID" id="111009586"/>
<dbReference type="InterPro" id="IPR038588">
    <property type="entry name" value="XS_domain_sf"/>
</dbReference>
<dbReference type="Proteomes" id="UP000504603">
    <property type="component" value="Unplaced"/>
</dbReference>
<evidence type="ECO:0000256" key="1">
    <source>
        <dbReference type="SAM" id="MobiDB-lite"/>
    </source>
</evidence>
<accession>A0A6J1CA20</accession>
<dbReference type="Gene3D" id="3.30.70.2890">
    <property type="entry name" value="XS domain"/>
    <property type="match status" value="1"/>
</dbReference>
<feature type="domain" description="XS" evidence="2">
    <location>
        <begin position="406"/>
        <end position="539"/>
    </location>
</feature>
<organism evidence="3 4">
    <name type="scientific">Momordica charantia</name>
    <name type="common">Bitter gourd</name>
    <name type="synonym">Balsam pear</name>
    <dbReference type="NCBI Taxonomy" id="3673"/>
    <lineage>
        <taxon>Eukaryota</taxon>
        <taxon>Viridiplantae</taxon>
        <taxon>Streptophyta</taxon>
        <taxon>Embryophyta</taxon>
        <taxon>Tracheophyta</taxon>
        <taxon>Spermatophyta</taxon>
        <taxon>Magnoliopsida</taxon>
        <taxon>eudicotyledons</taxon>
        <taxon>Gunneridae</taxon>
        <taxon>Pentapetalae</taxon>
        <taxon>rosids</taxon>
        <taxon>fabids</taxon>
        <taxon>Cucurbitales</taxon>
        <taxon>Cucurbitaceae</taxon>
        <taxon>Momordiceae</taxon>
        <taxon>Momordica</taxon>
    </lineage>
</organism>
<keyword evidence="3" id="KW-1185">Reference proteome</keyword>
<feature type="compositionally biased region" description="Basic and acidic residues" evidence="1">
    <location>
        <begin position="182"/>
        <end position="228"/>
    </location>
</feature>
<evidence type="ECO:0000313" key="4">
    <source>
        <dbReference type="RefSeq" id="XP_022138404.1"/>
    </source>
</evidence>
<dbReference type="InterPro" id="IPR005380">
    <property type="entry name" value="XS_domain"/>
</dbReference>
<evidence type="ECO:0000259" key="2">
    <source>
        <dbReference type="Pfam" id="PF03468"/>
    </source>
</evidence>
<proteinExistence type="predicted"/>
<feature type="compositionally biased region" description="Pro residues" evidence="1">
    <location>
        <begin position="78"/>
        <end position="100"/>
    </location>
</feature>
<feature type="compositionally biased region" description="Polar residues" evidence="1">
    <location>
        <begin position="229"/>
        <end position="241"/>
    </location>
</feature>
<reference evidence="4" key="1">
    <citation type="submission" date="2025-08" db="UniProtKB">
        <authorList>
            <consortium name="RefSeq"/>
        </authorList>
    </citation>
    <scope>IDENTIFICATION</scope>
    <source>
        <strain evidence="4">OHB3-1</strain>
    </source>
</reference>
<dbReference type="KEGG" id="mcha:111009586"/>
<dbReference type="PANTHER" id="PTHR46619">
    <property type="entry name" value="RNA RECOGNITION MOTIF XS DOMAIN PROTEIN-RELATED"/>
    <property type="match status" value="1"/>
</dbReference>
<dbReference type="PANTHER" id="PTHR46619:SF3">
    <property type="entry name" value="RNA RECOGNITION MOTIF XS DOMAIN PROTEIN"/>
    <property type="match status" value="1"/>
</dbReference>
<gene>
    <name evidence="4" type="primary">LOC111009586</name>
</gene>
<feature type="compositionally biased region" description="Low complexity" evidence="1">
    <location>
        <begin position="1"/>
        <end position="23"/>
    </location>
</feature>
<dbReference type="OrthoDB" id="1915348at2759"/>
<dbReference type="GO" id="GO:0031047">
    <property type="term" value="P:regulatory ncRNA-mediated gene silencing"/>
    <property type="evidence" value="ECO:0007669"/>
    <property type="project" value="InterPro"/>
</dbReference>
<name>A0A6J1CA20_MOMCH</name>
<evidence type="ECO:0000313" key="3">
    <source>
        <dbReference type="Proteomes" id="UP000504603"/>
    </source>
</evidence>
<dbReference type="AlphaFoldDB" id="A0A6J1CA20"/>